<name>A0AAV4F4Q9_9GAST</name>
<dbReference type="PANTHER" id="PTHR10989">
    <property type="entry name" value="ANDROGEN-INDUCED PROTEIN 1-RELATED"/>
    <property type="match status" value="1"/>
</dbReference>
<evidence type="ECO:0000256" key="2">
    <source>
        <dbReference type="ARBA" id="ARBA00004127"/>
    </source>
</evidence>
<keyword evidence="4 17" id="KW-0812">Transmembrane</keyword>
<comment type="subcellular location">
    <subcellularLocation>
        <location evidence="2">Endomembrane system</location>
        <topology evidence="2">Multi-pass membrane protein</topology>
    </subcellularLocation>
</comment>
<comment type="catalytic activity">
    <reaction evidence="15">
        <text>13-(9Z-hexadecenoyloxy)-octadecanoate + H2O = 13-hydroxy-octadecanoate + (9Z)-hexadecenoate + H(+)</text>
        <dbReference type="Rhea" id="RHEA:52076"/>
        <dbReference type="ChEBI" id="CHEBI:15377"/>
        <dbReference type="ChEBI" id="CHEBI:15378"/>
        <dbReference type="ChEBI" id="CHEBI:32372"/>
        <dbReference type="ChEBI" id="CHEBI:136304"/>
        <dbReference type="ChEBI" id="CHEBI:136315"/>
    </reaction>
    <physiologicalReaction direction="left-to-right" evidence="15">
        <dbReference type="Rhea" id="RHEA:52077"/>
    </physiologicalReaction>
</comment>
<dbReference type="AlphaFoldDB" id="A0AAV4F4Q9"/>
<evidence type="ECO:0000313" key="19">
    <source>
        <dbReference type="Proteomes" id="UP000762676"/>
    </source>
</evidence>
<comment type="similarity">
    <text evidence="3">Belongs to the AIG1 family.</text>
</comment>
<keyword evidence="19" id="KW-1185">Reference proteome</keyword>
<feature type="transmembrane region" description="Helical" evidence="17">
    <location>
        <begin position="118"/>
        <end position="137"/>
    </location>
</feature>
<evidence type="ECO:0000256" key="7">
    <source>
        <dbReference type="ARBA" id="ARBA00047368"/>
    </source>
</evidence>
<evidence type="ECO:0000256" key="16">
    <source>
        <dbReference type="ARBA" id="ARBA00049428"/>
    </source>
</evidence>
<comment type="caution">
    <text evidence="18">The sequence shown here is derived from an EMBL/GenBank/DDBJ whole genome shotgun (WGS) entry which is preliminary data.</text>
</comment>
<evidence type="ECO:0000256" key="13">
    <source>
        <dbReference type="ARBA" id="ARBA00049221"/>
    </source>
</evidence>
<comment type="catalytic activity">
    <reaction evidence="12">
        <text>9-(9Z-octadecenoyloxy)-octadecanoate + H2O = 9-hydroxy-octadecanoate + (9Z)-octadecenoate + H(+)</text>
        <dbReference type="Rhea" id="RHEA:52048"/>
        <dbReference type="ChEBI" id="CHEBI:15377"/>
        <dbReference type="ChEBI" id="CHEBI:15378"/>
        <dbReference type="ChEBI" id="CHEBI:30823"/>
        <dbReference type="ChEBI" id="CHEBI:136282"/>
        <dbReference type="ChEBI" id="CHEBI:136286"/>
    </reaction>
    <physiologicalReaction direction="left-to-right" evidence="12">
        <dbReference type="Rhea" id="RHEA:52049"/>
    </physiologicalReaction>
</comment>
<evidence type="ECO:0000256" key="10">
    <source>
        <dbReference type="ARBA" id="ARBA00048680"/>
    </source>
</evidence>
<comment type="catalytic activity">
    <reaction evidence="10">
        <text>12-octadecanoyloxy-octadecanoate + H2O = 12-hydroxyoctadecanoate + octadecanoate + H(+)</text>
        <dbReference type="Rhea" id="RHEA:52080"/>
        <dbReference type="ChEBI" id="CHEBI:15377"/>
        <dbReference type="ChEBI" id="CHEBI:15378"/>
        <dbReference type="ChEBI" id="CHEBI:25629"/>
        <dbReference type="ChEBI" id="CHEBI:84201"/>
        <dbReference type="ChEBI" id="CHEBI:136330"/>
    </reaction>
    <physiologicalReaction direction="left-to-right" evidence="10">
        <dbReference type="Rhea" id="RHEA:52081"/>
    </physiologicalReaction>
</comment>
<feature type="transmembrane region" description="Helical" evidence="17">
    <location>
        <begin position="39"/>
        <end position="57"/>
    </location>
</feature>
<comment type="catalytic activity">
    <reaction evidence="1">
        <text>9-(9Z-hexadecenoyloxy)-octadecanoate + H2O = (9Z)-hexadecenoate + 9-hydroxy-octadecanoate + H(+)</text>
        <dbReference type="Rhea" id="RHEA:52068"/>
        <dbReference type="ChEBI" id="CHEBI:15377"/>
        <dbReference type="ChEBI" id="CHEBI:15378"/>
        <dbReference type="ChEBI" id="CHEBI:32372"/>
        <dbReference type="ChEBI" id="CHEBI:136286"/>
        <dbReference type="ChEBI" id="CHEBI:136309"/>
    </reaction>
    <physiologicalReaction direction="left-to-right" evidence="1">
        <dbReference type="Rhea" id="RHEA:52069"/>
    </physiologicalReaction>
</comment>
<keyword evidence="5 17" id="KW-1133">Transmembrane helix</keyword>
<evidence type="ECO:0000256" key="14">
    <source>
        <dbReference type="ARBA" id="ARBA00049296"/>
    </source>
</evidence>
<protein>
    <submittedName>
        <fullName evidence="18">Androgen-induced protein 1</fullName>
    </submittedName>
</protein>
<dbReference type="Pfam" id="PF04750">
    <property type="entry name" value="Far-17a_AIG1"/>
    <property type="match status" value="1"/>
</dbReference>
<evidence type="ECO:0000256" key="11">
    <source>
        <dbReference type="ARBA" id="ARBA00048701"/>
    </source>
</evidence>
<feature type="transmembrane region" description="Helical" evidence="17">
    <location>
        <begin position="78"/>
        <end position="98"/>
    </location>
</feature>
<evidence type="ECO:0000256" key="1">
    <source>
        <dbReference type="ARBA" id="ARBA00000923"/>
    </source>
</evidence>
<feature type="transmembrane region" description="Helical" evidence="17">
    <location>
        <begin position="7"/>
        <end position="27"/>
    </location>
</feature>
<gene>
    <name evidence="18" type="ORF">ElyMa_002013300</name>
</gene>
<feature type="transmembrane region" description="Helical" evidence="17">
    <location>
        <begin position="188"/>
        <end position="212"/>
    </location>
</feature>
<comment type="catalytic activity">
    <reaction evidence="11">
        <text>12-(9Z-octadecenoyloxy)-octadecanoate + H2O = 12-hydroxyoctadecanoate + (9Z)-octadecenoate + H(+)</text>
        <dbReference type="Rhea" id="RHEA:52060"/>
        <dbReference type="ChEBI" id="CHEBI:15377"/>
        <dbReference type="ChEBI" id="CHEBI:15378"/>
        <dbReference type="ChEBI" id="CHEBI:30823"/>
        <dbReference type="ChEBI" id="CHEBI:84201"/>
        <dbReference type="ChEBI" id="CHEBI:136302"/>
    </reaction>
    <physiologicalReaction direction="left-to-right" evidence="11">
        <dbReference type="Rhea" id="RHEA:52061"/>
    </physiologicalReaction>
</comment>
<organism evidence="18 19">
    <name type="scientific">Elysia marginata</name>
    <dbReference type="NCBI Taxonomy" id="1093978"/>
    <lineage>
        <taxon>Eukaryota</taxon>
        <taxon>Metazoa</taxon>
        <taxon>Spiralia</taxon>
        <taxon>Lophotrochozoa</taxon>
        <taxon>Mollusca</taxon>
        <taxon>Gastropoda</taxon>
        <taxon>Heterobranchia</taxon>
        <taxon>Euthyneura</taxon>
        <taxon>Panpulmonata</taxon>
        <taxon>Sacoglossa</taxon>
        <taxon>Placobranchoidea</taxon>
        <taxon>Plakobranchidae</taxon>
        <taxon>Elysia</taxon>
    </lineage>
</organism>
<dbReference type="InterPro" id="IPR006838">
    <property type="entry name" value="ADTRP_AIG1"/>
</dbReference>
<accession>A0AAV4F4Q9</accession>
<dbReference type="EMBL" id="BMAT01004082">
    <property type="protein sequence ID" value="GFR67999.1"/>
    <property type="molecule type" value="Genomic_DNA"/>
</dbReference>
<comment type="catalytic activity">
    <reaction evidence="14">
        <text>13-(9Z-octadecenoyloxy)-octadecanoate + H2O = 13-hydroxy-octadecanoate + (9Z)-octadecenoate + H(+)</text>
        <dbReference type="Rhea" id="RHEA:52064"/>
        <dbReference type="ChEBI" id="CHEBI:15377"/>
        <dbReference type="ChEBI" id="CHEBI:15378"/>
        <dbReference type="ChEBI" id="CHEBI:30823"/>
        <dbReference type="ChEBI" id="CHEBI:136303"/>
        <dbReference type="ChEBI" id="CHEBI:136304"/>
    </reaction>
    <physiologicalReaction direction="left-to-right" evidence="14">
        <dbReference type="Rhea" id="RHEA:52065"/>
    </physiologicalReaction>
</comment>
<dbReference type="GO" id="GO:0012505">
    <property type="term" value="C:endomembrane system"/>
    <property type="evidence" value="ECO:0007669"/>
    <property type="project" value="UniProtKB-SubCell"/>
</dbReference>
<dbReference type="Proteomes" id="UP000762676">
    <property type="component" value="Unassembled WGS sequence"/>
</dbReference>
<evidence type="ECO:0000256" key="17">
    <source>
        <dbReference type="SAM" id="Phobius"/>
    </source>
</evidence>
<feature type="transmembrane region" description="Helical" evidence="17">
    <location>
        <begin position="149"/>
        <end position="168"/>
    </location>
</feature>
<evidence type="ECO:0000256" key="5">
    <source>
        <dbReference type="ARBA" id="ARBA00022989"/>
    </source>
</evidence>
<comment type="catalytic activity">
    <reaction evidence="13">
        <text>9-octadecanoyloxy-octadecanoate + H2O = 9-hydroxy-octadecanoate + octadecanoate + H(+)</text>
        <dbReference type="Rhea" id="RHEA:52096"/>
        <dbReference type="ChEBI" id="CHEBI:15377"/>
        <dbReference type="ChEBI" id="CHEBI:15378"/>
        <dbReference type="ChEBI" id="CHEBI:25629"/>
        <dbReference type="ChEBI" id="CHEBI:136286"/>
        <dbReference type="ChEBI" id="CHEBI:136373"/>
    </reaction>
    <physiologicalReaction direction="left-to-right" evidence="13">
        <dbReference type="Rhea" id="RHEA:52097"/>
    </physiologicalReaction>
</comment>
<comment type="catalytic activity">
    <reaction evidence="7">
        <text>12-hexadecanoyloxy-octadecanoate + H2O = 12-hydroxyoctadecanoate + hexadecanoate + H(+)</text>
        <dbReference type="Rhea" id="RHEA:52056"/>
        <dbReference type="ChEBI" id="CHEBI:7896"/>
        <dbReference type="ChEBI" id="CHEBI:15377"/>
        <dbReference type="ChEBI" id="CHEBI:15378"/>
        <dbReference type="ChEBI" id="CHEBI:83677"/>
        <dbReference type="ChEBI" id="CHEBI:84201"/>
    </reaction>
    <physiologicalReaction direction="left-to-right" evidence="7">
        <dbReference type="Rhea" id="RHEA:52057"/>
    </physiologicalReaction>
</comment>
<keyword evidence="6 17" id="KW-0472">Membrane</keyword>
<evidence type="ECO:0000313" key="18">
    <source>
        <dbReference type="EMBL" id="GFR67999.1"/>
    </source>
</evidence>
<evidence type="ECO:0000256" key="6">
    <source>
        <dbReference type="ARBA" id="ARBA00023136"/>
    </source>
</evidence>
<evidence type="ECO:0000256" key="8">
    <source>
        <dbReference type="ARBA" id="ARBA00047427"/>
    </source>
</evidence>
<comment type="catalytic activity">
    <reaction evidence="9">
        <text>9-hexadecanoyloxy-octadecanoate + H2O = 9-hydroxy-octadecanoate + hexadecanoate + H(+)</text>
        <dbReference type="Rhea" id="RHEA:52052"/>
        <dbReference type="ChEBI" id="CHEBI:7896"/>
        <dbReference type="ChEBI" id="CHEBI:15377"/>
        <dbReference type="ChEBI" id="CHEBI:15378"/>
        <dbReference type="ChEBI" id="CHEBI:83670"/>
        <dbReference type="ChEBI" id="CHEBI:136286"/>
    </reaction>
    <physiologicalReaction direction="left-to-right" evidence="9">
        <dbReference type="Rhea" id="RHEA:52053"/>
    </physiologicalReaction>
</comment>
<evidence type="ECO:0000256" key="3">
    <source>
        <dbReference type="ARBA" id="ARBA00009300"/>
    </source>
</evidence>
<reference evidence="18 19" key="1">
    <citation type="journal article" date="2021" name="Elife">
        <title>Chloroplast acquisition without the gene transfer in kleptoplastic sea slugs, Plakobranchus ocellatus.</title>
        <authorList>
            <person name="Maeda T."/>
            <person name="Takahashi S."/>
            <person name="Yoshida T."/>
            <person name="Shimamura S."/>
            <person name="Takaki Y."/>
            <person name="Nagai Y."/>
            <person name="Toyoda A."/>
            <person name="Suzuki Y."/>
            <person name="Arimoto A."/>
            <person name="Ishii H."/>
            <person name="Satoh N."/>
            <person name="Nishiyama T."/>
            <person name="Hasebe M."/>
            <person name="Maruyama T."/>
            <person name="Minagawa J."/>
            <person name="Obokata J."/>
            <person name="Shigenobu S."/>
        </authorList>
    </citation>
    <scope>NUCLEOTIDE SEQUENCE [LARGE SCALE GENOMIC DNA]</scope>
</reference>
<comment type="catalytic activity">
    <reaction evidence="8">
        <text>13-octadecanoyloxy-octadecanoate + H2O = 13-hydroxy-octadecanoate + octadecanoate + H(+)</text>
        <dbReference type="Rhea" id="RHEA:52084"/>
        <dbReference type="ChEBI" id="CHEBI:15377"/>
        <dbReference type="ChEBI" id="CHEBI:15378"/>
        <dbReference type="ChEBI" id="CHEBI:25629"/>
        <dbReference type="ChEBI" id="CHEBI:136304"/>
        <dbReference type="ChEBI" id="CHEBI:136335"/>
    </reaction>
    <physiologicalReaction direction="left-to-right" evidence="8">
        <dbReference type="Rhea" id="RHEA:52085"/>
    </physiologicalReaction>
</comment>
<evidence type="ECO:0000256" key="12">
    <source>
        <dbReference type="ARBA" id="ARBA00048800"/>
    </source>
</evidence>
<comment type="catalytic activity">
    <reaction evidence="16">
        <text>12-(9Z-hexadecenoyloxy)-octadecanoate + H2O = 12-hydroxyoctadecanoate + (9Z)-hexadecenoate + H(+)</text>
        <dbReference type="Rhea" id="RHEA:52072"/>
        <dbReference type="ChEBI" id="CHEBI:15377"/>
        <dbReference type="ChEBI" id="CHEBI:15378"/>
        <dbReference type="ChEBI" id="CHEBI:32372"/>
        <dbReference type="ChEBI" id="CHEBI:84201"/>
        <dbReference type="ChEBI" id="CHEBI:136312"/>
    </reaction>
    <physiologicalReaction direction="left-to-right" evidence="16">
        <dbReference type="Rhea" id="RHEA:52073"/>
    </physiologicalReaction>
</comment>
<sequence length="228" mass="26643">MAAAGVVLVFHLFAFLAFFYSTYYEWFHVDLRPGLFDKLYFLTFWNACLQTMYYGLCFVKDCISDRGTSAQLQRWRDYMHAAIAFPLGTFVVTSFWALFAIDRELVFPKAHDHLVPFWLNHMVHTAVFPFLMVDKFIVPHVYPRRQMGILGSCAVAVIYIIWLLFIAYYENFWVYPVLQVLAMHERIIFIAVCCVVCASFYVLGEFLTNVIWRKGGQAKASTSRRKTK</sequence>
<evidence type="ECO:0000256" key="15">
    <source>
        <dbReference type="ARBA" id="ARBA00049322"/>
    </source>
</evidence>
<dbReference type="PANTHER" id="PTHR10989:SF16">
    <property type="entry name" value="AT02829P-RELATED"/>
    <property type="match status" value="1"/>
</dbReference>
<evidence type="ECO:0000256" key="4">
    <source>
        <dbReference type="ARBA" id="ARBA00022692"/>
    </source>
</evidence>
<evidence type="ECO:0000256" key="9">
    <source>
        <dbReference type="ARBA" id="ARBA00047863"/>
    </source>
</evidence>
<dbReference type="GO" id="GO:0016020">
    <property type="term" value="C:membrane"/>
    <property type="evidence" value="ECO:0007669"/>
    <property type="project" value="InterPro"/>
</dbReference>
<proteinExistence type="inferred from homology"/>